<evidence type="ECO:0000313" key="3">
    <source>
        <dbReference type="EMBL" id="ROU09320.1"/>
    </source>
</evidence>
<dbReference type="RefSeq" id="WP_123645542.1">
    <property type="nucleotide sequence ID" value="NZ_RCTY01000001.1"/>
</dbReference>
<dbReference type="PANTHER" id="PTHR43861">
    <property type="entry name" value="TRANS-ACONITATE 2-METHYLTRANSFERASE-RELATED"/>
    <property type="match status" value="1"/>
</dbReference>
<organism evidence="3 4">
    <name type="scientific">Lysobacter enzymogenes</name>
    <dbReference type="NCBI Taxonomy" id="69"/>
    <lineage>
        <taxon>Bacteria</taxon>
        <taxon>Pseudomonadati</taxon>
        <taxon>Pseudomonadota</taxon>
        <taxon>Gammaproteobacteria</taxon>
        <taxon>Lysobacterales</taxon>
        <taxon>Lysobacteraceae</taxon>
        <taxon>Lysobacter</taxon>
    </lineage>
</organism>
<dbReference type="Gene3D" id="3.40.50.150">
    <property type="entry name" value="Vaccinia Virus protein VP39"/>
    <property type="match status" value="1"/>
</dbReference>
<evidence type="ECO:0000256" key="1">
    <source>
        <dbReference type="ARBA" id="ARBA00022679"/>
    </source>
</evidence>
<evidence type="ECO:0000313" key="4">
    <source>
        <dbReference type="Proteomes" id="UP000275910"/>
    </source>
</evidence>
<keyword evidence="3" id="KW-0489">Methyltransferase</keyword>
<dbReference type="Pfam" id="PF13649">
    <property type="entry name" value="Methyltransf_25"/>
    <property type="match status" value="1"/>
</dbReference>
<dbReference type="EMBL" id="RCTY01000001">
    <property type="protein sequence ID" value="ROU09320.1"/>
    <property type="molecule type" value="Genomic_DNA"/>
</dbReference>
<keyword evidence="1 3" id="KW-0808">Transferase</keyword>
<protein>
    <submittedName>
        <fullName evidence="3">Class I SAM-dependent methyltransferase</fullName>
    </submittedName>
</protein>
<comment type="caution">
    <text evidence="3">The sequence shown here is derived from an EMBL/GenBank/DDBJ whole genome shotgun (WGS) entry which is preliminary data.</text>
</comment>
<evidence type="ECO:0000259" key="2">
    <source>
        <dbReference type="Pfam" id="PF13649"/>
    </source>
</evidence>
<dbReference type="GO" id="GO:0008168">
    <property type="term" value="F:methyltransferase activity"/>
    <property type="evidence" value="ECO:0007669"/>
    <property type="project" value="UniProtKB-KW"/>
</dbReference>
<dbReference type="CDD" id="cd02440">
    <property type="entry name" value="AdoMet_MTases"/>
    <property type="match status" value="1"/>
</dbReference>
<sequence length="248" mass="27763">MTQHNAAQFEALADLYEDIGDWPFRKYIETPSVLARIGDVAGADVLDFGCGAGTYARMLKRAGARRVVGYDLAEGMLASARRRAAAERLDVEFVSALGPDQAGRFDLVLAVYVLPYAQALPDLERMCFQMLAPLRPGGRLIALPIHPDYEPAPSYYEPFGFRMTPDDPREPHRDGARLRLDLFYQQRYDASVHAWYWSRGAIETALRRAGATAVGWHPPRLHAPADAPPELQAYVRRPHAAIVECRRD</sequence>
<reference evidence="3 4" key="1">
    <citation type="submission" date="2018-10" db="EMBL/GenBank/DDBJ databases">
        <title>The genome of Lysobacter enzymogenes OH11.</title>
        <authorList>
            <person name="Liu F."/>
            <person name="Zhao Y."/>
            <person name="Qian G."/>
            <person name="Chen Y."/>
            <person name="Xu H."/>
        </authorList>
    </citation>
    <scope>NUCLEOTIDE SEQUENCE [LARGE SCALE GENOMIC DNA]</scope>
    <source>
        <strain evidence="3 4">OH11</strain>
    </source>
</reference>
<proteinExistence type="predicted"/>
<gene>
    <name evidence="3" type="ORF">D9T17_00350</name>
</gene>
<dbReference type="GO" id="GO:0032259">
    <property type="term" value="P:methylation"/>
    <property type="evidence" value="ECO:0007669"/>
    <property type="project" value="UniProtKB-KW"/>
</dbReference>
<dbReference type="Proteomes" id="UP000275910">
    <property type="component" value="Unassembled WGS sequence"/>
</dbReference>
<dbReference type="SUPFAM" id="SSF53335">
    <property type="entry name" value="S-adenosyl-L-methionine-dependent methyltransferases"/>
    <property type="match status" value="1"/>
</dbReference>
<dbReference type="InterPro" id="IPR041698">
    <property type="entry name" value="Methyltransf_25"/>
</dbReference>
<dbReference type="InterPro" id="IPR029063">
    <property type="entry name" value="SAM-dependent_MTases_sf"/>
</dbReference>
<dbReference type="AlphaFoldDB" id="A0A3N2RPD0"/>
<accession>A0A3N2RPD0</accession>
<feature type="domain" description="Methyltransferase" evidence="2">
    <location>
        <begin position="45"/>
        <end position="138"/>
    </location>
</feature>
<name>A0A3N2RPD0_LYSEN</name>